<evidence type="ECO:0000259" key="2">
    <source>
        <dbReference type="PROSITE" id="PS51186"/>
    </source>
</evidence>
<dbReference type="OrthoDB" id="5689at2759"/>
<dbReference type="CDD" id="cd04301">
    <property type="entry name" value="NAT_SF"/>
    <property type="match status" value="1"/>
</dbReference>
<dbReference type="Proteomes" id="UP000241769">
    <property type="component" value="Unassembled WGS sequence"/>
</dbReference>
<dbReference type="InParanoid" id="A0A2P6N4Q0"/>
<dbReference type="Pfam" id="PF00583">
    <property type="entry name" value="Acetyltransf_1"/>
    <property type="match status" value="1"/>
</dbReference>
<evidence type="ECO:0000313" key="4">
    <source>
        <dbReference type="Proteomes" id="UP000241769"/>
    </source>
</evidence>
<proteinExistence type="predicted"/>
<dbReference type="STRING" id="1890364.A0A2P6N4Q0"/>
<protein>
    <recommendedName>
        <fullName evidence="2">N-acetyltransferase domain-containing protein</fullName>
    </recommendedName>
</protein>
<dbReference type="GO" id="GO:0016747">
    <property type="term" value="F:acyltransferase activity, transferring groups other than amino-acyl groups"/>
    <property type="evidence" value="ECO:0007669"/>
    <property type="project" value="InterPro"/>
</dbReference>
<dbReference type="Gene3D" id="3.40.630.30">
    <property type="match status" value="1"/>
</dbReference>
<comment type="caution">
    <text evidence="3">The sequence shown here is derived from an EMBL/GenBank/DDBJ whole genome shotgun (WGS) entry which is preliminary data.</text>
</comment>
<evidence type="ECO:0000313" key="3">
    <source>
        <dbReference type="EMBL" id="PRP78927.1"/>
    </source>
</evidence>
<organism evidence="3 4">
    <name type="scientific">Planoprotostelium fungivorum</name>
    <dbReference type="NCBI Taxonomy" id="1890364"/>
    <lineage>
        <taxon>Eukaryota</taxon>
        <taxon>Amoebozoa</taxon>
        <taxon>Evosea</taxon>
        <taxon>Variosea</taxon>
        <taxon>Cavosteliida</taxon>
        <taxon>Cavosteliaceae</taxon>
        <taxon>Planoprotostelium</taxon>
    </lineage>
</organism>
<gene>
    <name evidence="3" type="ORF">PROFUN_13303</name>
</gene>
<sequence>MAHRGFPSEKFQTEETAMEESKKHRPKNGRGEEDVRYPTHNVIHRAYRVPDKNAWTTETHLVDGERVTVQGLQDKINHGHVLCAELFEENQRIRLVGTIECELEDAHEDEVLIGLFSVEPSYQSKGVGGILMRAAMKYAKEELHKKTAVLWIIETRQELINWYLKLGFVDTKQKVPFVMPHLQKSQFQFVIFKKDL</sequence>
<reference evidence="3 4" key="1">
    <citation type="journal article" date="2018" name="Genome Biol. Evol.">
        <title>Multiple Roots of Fruiting Body Formation in Amoebozoa.</title>
        <authorList>
            <person name="Hillmann F."/>
            <person name="Forbes G."/>
            <person name="Novohradska S."/>
            <person name="Ferling I."/>
            <person name="Riege K."/>
            <person name="Groth M."/>
            <person name="Westermann M."/>
            <person name="Marz M."/>
            <person name="Spaller T."/>
            <person name="Winckler T."/>
            <person name="Schaap P."/>
            <person name="Glockner G."/>
        </authorList>
    </citation>
    <scope>NUCLEOTIDE SEQUENCE [LARGE SCALE GENOMIC DNA]</scope>
    <source>
        <strain evidence="3 4">Jena</strain>
    </source>
</reference>
<name>A0A2P6N4Q0_9EUKA</name>
<dbReference type="EMBL" id="MDYQ01000205">
    <property type="protein sequence ID" value="PRP78927.1"/>
    <property type="molecule type" value="Genomic_DNA"/>
</dbReference>
<dbReference type="AlphaFoldDB" id="A0A2P6N4Q0"/>
<keyword evidence="4" id="KW-1185">Reference proteome</keyword>
<dbReference type="InterPro" id="IPR000182">
    <property type="entry name" value="GNAT_dom"/>
</dbReference>
<feature type="region of interest" description="Disordered" evidence="1">
    <location>
        <begin position="1"/>
        <end position="36"/>
    </location>
</feature>
<accession>A0A2P6N4Q0</accession>
<dbReference type="InterPro" id="IPR016181">
    <property type="entry name" value="Acyl_CoA_acyltransferase"/>
</dbReference>
<dbReference type="PROSITE" id="PS51186">
    <property type="entry name" value="GNAT"/>
    <property type="match status" value="1"/>
</dbReference>
<evidence type="ECO:0000256" key="1">
    <source>
        <dbReference type="SAM" id="MobiDB-lite"/>
    </source>
</evidence>
<feature type="domain" description="N-acetyltransferase" evidence="2">
    <location>
        <begin position="33"/>
        <end position="196"/>
    </location>
</feature>
<dbReference type="SUPFAM" id="SSF55729">
    <property type="entry name" value="Acyl-CoA N-acyltransferases (Nat)"/>
    <property type="match status" value="1"/>
</dbReference>